<reference evidence="3" key="1">
    <citation type="journal article" date="2019" name="Int. J. Syst. Evol. Microbiol.">
        <title>The Global Catalogue of Microorganisms (GCM) 10K type strain sequencing project: providing services to taxonomists for standard genome sequencing and annotation.</title>
        <authorList>
            <consortium name="The Broad Institute Genomics Platform"/>
            <consortium name="The Broad Institute Genome Sequencing Center for Infectious Disease"/>
            <person name="Wu L."/>
            <person name="Ma J."/>
        </authorList>
    </citation>
    <scope>NUCLEOTIDE SEQUENCE [LARGE SCALE GENOMIC DNA]</scope>
    <source>
        <strain evidence="3">CCUG 64793</strain>
    </source>
</reference>
<dbReference type="Proteomes" id="UP001597131">
    <property type="component" value="Unassembled WGS sequence"/>
</dbReference>
<proteinExistence type="predicted"/>
<dbReference type="RefSeq" id="WP_380744071.1">
    <property type="nucleotide sequence ID" value="NZ_JBHTLI010000001.1"/>
</dbReference>
<dbReference type="InterPro" id="IPR027372">
    <property type="entry name" value="Phytase-like_dom"/>
</dbReference>
<evidence type="ECO:0000313" key="3">
    <source>
        <dbReference type="Proteomes" id="UP001597131"/>
    </source>
</evidence>
<name>A0ABW3NSD6_9FLAO</name>
<evidence type="ECO:0000313" key="2">
    <source>
        <dbReference type="EMBL" id="MFD1095379.1"/>
    </source>
</evidence>
<sequence length="366" mass="41314">MKRIYYLLPLFSIVLSCATTRNLDTKNIELHFLDEYVIDAHMEFEGTPVGGLSGIDYSNGNYFMVSDQASNPRLYKAKIKLVNRSIDTVIIEDLIEIDRSSGFLKNATLDLESVRFDSSKDELILSSEGAIQDGKDPSVFRISENAEFRSSYEIPNYFTAKGDQKPRNNGVFEGLSRSSDHTGIWVAAELPLEKDGPKPKLFPTSSLTRITYFNDESKEASRQFAYKLDGISKLPINYFAVNGITEILEYQNDRFLVIERAYSAGYGSHGNTVKVFEVDASKATNTLNLKNLQDQKVKPAAKRLIFDFKSIENHLTDGIIDNIEGMCFGPVLPNGKQSFIFISDNNFNSYSKQLNQIFLFEIDIKN</sequence>
<keyword evidence="3" id="KW-1185">Reference proteome</keyword>
<dbReference type="Pfam" id="PF13449">
    <property type="entry name" value="Phytase-like"/>
    <property type="match status" value="1"/>
</dbReference>
<organism evidence="2 3">
    <name type="scientific">Salegentibacter chungangensis</name>
    <dbReference type="NCBI Taxonomy" id="1335724"/>
    <lineage>
        <taxon>Bacteria</taxon>
        <taxon>Pseudomonadati</taxon>
        <taxon>Bacteroidota</taxon>
        <taxon>Flavobacteriia</taxon>
        <taxon>Flavobacteriales</taxon>
        <taxon>Flavobacteriaceae</taxon>
        <taxon>Salegentibacter</taxon>
    </lineage>
</organism>
<dbReference type="PROSITE" id="PS51257">
    <property type="entry name" value="PROKAR_LIPOPROTEIN"/>
    <property type="match status" value="1"/>
</dbReference>
<accession>A0ABW3NSD6</accession>
<gene>
    <name evidence="2" type="ORF">ACFQ3Q_06445</name>
</gene>
<dbReference type="EMBL" id="JBHTLI010000001">
    <property type="protein sequence ID" value="MFD1095379.1"/>
    <property type="molecule type" value="Genomic_DNA"/>
</dbReference>
<protein>
    <submittedName>
        <fullName evidence="2">Esterase-like activity of phytase family protein</fullName>
    </submittedName>
</protein>
<evidence type="ECO:0000259" key="1">
    <source>
        <dbReference type="Pfam" id="PF13449"/>
    </source>
</evidence>
<comment type="caution">
    <text evidence="2">The sequence shown here is derived from an EMBL/GenBank/DDBJ whole genome shotgun (WGS) entry which is preliminary data.</text>
</comment>
<feature type="domain" description="Phytase-like" evidence="1">
    <location>
        <begin position="47"/>
        <end position="347"/>
    </location>
</feature>